<accession>B3T1H6</accession>
<protein>
    <submittedName>
        <fullName evidence="1">Uncharacterized protein</fullName>
    </submittedName>
</protein>
<name>B3T1H6_9ZZZZ</name>
<dbReference type="AlphaFoldDB" id="B3T1H6"/>
<gene>
    <name evidence="1" type="ORF">ALOHA_HF4000009L19ctg2g10</name>
</gene>
<evidence type="ECO:0000313" key="1">
    <source>
        <dbReference type="EMBL" id="ABZ06435.1"/>
    </source>
</evidence>
<organism evidence="1">
    <name type="scientific">uncultured marine microorganism HF4000_009L19</name>
    <dbReference type="NCBI Taxonomy" id="455516"/>
    <lineage>
        <taxon>unclassified sequences</taxon>
        <taxon>environmental samples</taxon>
    </lineage>
</organism>
<proteinExistence type="predicted"/>
<reference evidence="1" key="1">
    <citation type="journal article" date="2008" name="ISME J.">
        <title>Genomic patterns of recombination, clonal divergence and environment in marine microbial populations.</title>
        <authorList>
            <person name="Konstantinidis K.T."/>
            <person name="Delong E.F."/>
        </authorList>
    </citation>
    <scope>NUCLEOTIDE SEQUENCE</scope>
</reference>
<sequence>MPRQVRWSRPYLEGTGSVPRWCAGCALAAELDDVLCGRALQPLDHVELHPLTLGEALEALALKRRVVHKNVLLPVVASQEPEPLAIVEPLDCSLVCHLLPTC</sequence>
<dbReference type="EMBL" id="EU016575">
    <property type="protein sequence ID" value="ABZ06435.1"/>
    <property type="molecule type" value="Genomic_DNA"/>
</dbReference>